<dbReference type="PANTHER" id="PTHR11075:SF54">
    <property type="entry name" value="LARGE RIBOSOMAL SUBUNIT PROTEIN ML62"/>
    <property type="match status" value="1"/>
</dbReference>
<dbReference type="Pfam" id="PF00472">
    <property type="entry name" value="RF-1"/>
    <property type="match status" value="1"/>
</dbReference>
<dbReference type="GO" id="GO:0070126">
    <property type="term" value="P:mitochondrial translational termination"/>
    <property type="evidence" value="ECO:0007669"/>
    <property type="project" value="TreeGrafter"/>
</dbReference>
<evidence type="ECO:0000313" key="3">
    <source>
        <dbReference type="Proteomes" id="UP000271241"/>
    </source>
</evidence>
<dbReference type="GO" id="GO:0004045">
    <property type="term" value="F:peptidyl-tRNA hydrolase activity"/>
    <property type="evidence" value="ECO:0007669"/>
    <property type="project" value="TreeGrafter"/>
</dbReference>
<evidence type="ECO:0000313" key="2">
    <source>
        <dbReference type="EMBL" id="RKP09987.1"/>
    </source>
</evidence>
<reference evidence="3" key="1">
    <citation type="journal article" date="2018" name="Nat. Microbiol.">
        <title>Leveraging single-cell genomics to expand the fungal tree of life.</title>
        <authorList>
            <person name="Ahrendt S.R."/>
            <person name="Quandt C.A."/>
            <person name="Ciobanu D."/>
            <person name="Clum A."/>
            <person name="Salamov A."/>
            <person name="Andreopoulos B."/>
            <person name="Cheng J.F."/>
            <person name="Woyke T."/>
            <person name="Pelin A."/>
            <person name="Henrissat B."/>
            <person name="Reynolds N.K."/>
            <person name="Benny G.L."/>
            <person name="Smith M.E."/>
            <person name="James T.Y."/>
            <person name="Grigoriev I.V."/>
        </authorList>
    </citation>
    <scope>NUCLEOTIDE SEQUENCE [LARGE SCALE GENOMIC DNA]</scope>
    <source>
        <strain evidence="3">RSA 1356</strain>
    </source>
</reference>
<evidence type="ECO:0000259" key="1">
    <source>
        <dbReference type="Pfam" id="PF00472"/>
    </source>
</evidence>
<dbReference type="GO" id="GO:0016150">
    <property type="term" value="F:translation release factor activity, codon nonspecific"/>
    <property type="evidence" value="ECO:0007669"/>
    <property type="project" value="TreeGrafter"/>
</dbReference>
<protein>
    <recommendedName>
        <fullName evidence="1">Prokaryotic-type class I peptide chain release factors domain-containing protein</fullName>
    </recommendedName>
</protein>
<name>A0A4P9XUR7_9FUNG</name>
<dbReference type="InterPro" id="IPR000352">
    <property type="entry name" value="Pep_chain_release_fac_I"/>
</dbReference>
<dbReference type="SUPFAM" id="SSF110916">
    <property type="entry name" value="Peptidyl-tRNA hydrolase domain-like"/>
    <property type="match status" value="1"/>
</dbReference>
<accession>A0A4P9XUR7</accession>
<keyword evidence="3" id="KW-1185">Reference proteome</keyword>
<dbReference type="OrthoDB" id="270639at2759"/>
<feature type="domain" description="Prokaryotic-type class I peptide chain release factors" evidence="1">
    <location>
        <begin position="2"/>
        <end position="100"/>
    </location>
</feature>
<dbReference type="Proteomes" id="UP000271241">
    <property type="component" value="Unassembled WGS sequence"/>
</dbReference>
<dbReference type="InterPro" id="IPR052104">
    <property type="entry name" value="Mito_Release_Factor_mL62"/>
</dbReference>
<gene>
    <name evidence="2" type="ORF">THASP1DRAFT_13482</name>
</gene>
<organism evidence="2 3">
    <name type="scientific">Thamnocephalis sphaerospora</name>
    <dbReference type="NCBI Taxonomy" id="78915"/>
    <lineage>
        <taxon>Eukaryota</taxon>
        <taxon>Fungi</taxon>
        <taxon>Fungi incertae sedis</taxon>
        <taxon>Zoopagomycota</taxon>
        <taxon>Zoopagomycotina</taxon>
        <taxon>Zoopagomycetes</taxon>
        <taxon>Zoopagales</taxon>
        <taxon>Sigmoideomycetaceae</taxon>
        <taxon>Thamnocephalis</taxon>
    </lineage>
</organism>
<dbReference type="GO" id="GO:0005762">
    <property type="term" value="C:mitochondrial large ribosomal subunit"/>
    <property type="evidence" value="ECO:0007669"/>
    <property type="project" value="TreeGrafter"/>
</dbReference>
<proteinExistence type="predicted"/>
<dbReference type="EMBL" id="KZ992476">
    <property type="protein sequence ID" value="RKP09987.1"/>
    <property type="molecule type" value="Genomic_DNA"/>
</dbReference>
<dbReference type="PANTHER" id="PTHR11075">
    <property type="entry name" value="PEPTIDE CHAIN RELEASE FACTOR"/>
    <property type="match status" value="1"/>
</dbReference>
<sequence>TVAYMRSSGPGGQNVNKLSTKADMRFELEYATWMPAPVREKLAELEAARLNKKGELVFTSDRTRSQRMNLEDCIDKLYEAVIRAAEVPREPDEDQRARVKRM</sequence>
<dbReference type="Gene3D" id="3.30.160.20">
    <property type="match status" value="1"/>
</dbReference>
<dbReference type="AlphaFoldDB" id="A0A4P9XUR7"/>
<dbReference type="STRING" id="78915.A0A4P9XUR7"/>
<feature type="non-terminal residue" evidence="2">
    <location>
        <position position="1"/>
    </location>
</feature>